<dbReference type="PANTHER" id="PTHR43236">
    <property type="entry name" value="ANTITOXIN HIGA1"/>
    <property type="match status" value="1"/>
</dbReference>
<dbReference type="Pfam" id="PF06114">
    <property type="entry name" value="Peptidase_M78"/>
    <property type="match status" value="1"/>
</dbReference>
<accession>A0A099CSM6</accession>
<comment type="caution">
    <text evidence="2">The sequence shown here is derived from an EMBL/GenBank/DDBJ whole genome shotgun (WGS) entry which is preliminary data.</text>
</comment>
<dbReference type="PANTHER" id="PTHR43236:SF1">
    <property type="entry name" value="BLL7220 PROTEIN"/>
    <property type="match status" value="1"/>
</dbReference>
<dbReference type="Proteomes" id="UP000029708">
    <property type="component" value="Unassembled WGS sequence"/>
</dbReference>
<reference evidence="2 3" key="1">
    <citation type="submission" date="2014-09" db="EMBL/GenBank/DDBJ databases">
        <title>Xanthomonadaceae 3.5X direct submission.</title>
        <authorList>
            <person name="Fang T."/>
            <person name="Wang H."/>
        </authorList>
    </citation>
    <scope>NUCLEOTIDE SEQUENCE [LARGE SCALE GENOMIC DNA]</scope>
    <source>
        <strain evidence="2 3">3.5X</strain>
    </source>
</reference>
<dbReference type="InterPro" id="IPR010359">
    <property type="entry name" value="IrrE_HExxH"/>
</dbReference>
<dbReference type="Gene3D" id="1.10.10.2910">
    <property type="match status" value="1"/>
</dbReference>
<protein>
    <recommendedName>
        <fullName evidence="1">IrrE N-terminal-like domain-containing protein</fullName>
    </recommendedName>
</protein>
<dbReference type="OrthoDB" id="572608at2"/>
<feature type="domain" description="IrrE N-terminal-like" evidence="1">
    <location>
        <begin position="78"/>
        <end position="167"/>
    </location>
</feature>
<organism evidence="2 3">
    <name type="scientific">Oleiagrimonas soli</name>
    <dbReference type="NCBI Taxonomy" id="1543381"/>
    <lineage>
        <taxon>Bacteria</taxon>
        <taxon>Pseudomonadati</taxon>
        <taxon>Pseudomonadota</taxon>
        <taxon>Gammaproteobacteria</taxon>
        <taxon>Lysobacterales</taxon>
        <taxon>Rhodanobacteraceae</taxon>
        <taxon>Oleiagrimonas</taxon>
    </lineage>
</organism>
<keyword evidence="3" id="KW-1185">Reference proteome</keyword>
<dbReference type="InterPro" id="IPR052345">
    <property type="entry name" value="Rad_response_metalloprotease"/>
</dbReference>
<dbReference type="EMBL" id="JROI01000016">
    <property type="protein sequence ID" value="KGI76789.1"/>
    <property type="molecule type" value="Genomic_DNA"/>
</dbReference>
<evidence type="ECO:0000313" key="3">
    <source>
        <dbReference type="Proteomes" id="UP000029708"/>
    </source>
</evidence>
<proteinExistence type="predicted"/>
<name>A0A099CSM6_9GAMM</name>
<dbReference type="AlphaFoldDB" id="A0A099CSM6"/>
<evidence type="ECO:0000313" key="2">
    <source>
        <dbReference type="EMBL" id="KGI76789.1"/>
    </source>
</evidence>
<evidence type="ECO:0000259" key="1">
    <source>
        <dbReference type="Pfam" id="PF06114"/>
    </source>
</evidence>
<dbReference type="HOGENOM" id="CLU_098656_1_0_6"/>
<gene>
    <name evidence="2" type="ORF">LF63_0114695</name>
</gene>
<dbReference type="STRING" id="1543381.LF63_0114695"/>
<sequence>MRRGFKAQAERIGEQARADLGLDTLSPLDPWVYAESLGIVTLNIHDLGLSPQSLTQLLKTDSDSWSGMTLQESSLVGIVLNPSHSRARQAATLAHELAHHVLKHIPSHVNVSESGLMLLSEYSDEAESEADWLGGAILLPRDALFVKRRTGLSAREIALEYGTSNQLCEWRLRMTGVDIQLRRSGHQLG</sequence>